<dbReference type="InterPro" id="IPR006085">
    <property type="entry name" value="XPG_DNA_repair_N"/>
</dbReference>
<dbReference type="GO" id="GO:0017108">
    <property type="term" value="F:5'-flap endonuclease activity"/>
    <property type="evidence" value="ECO:0007669"/>
    <property type="project" value="UniProtKB-UniRule"/>
</dbReference>
<organism evidence="19 20">
    <name type="scientific">Kuraishia capsulata CBS 1993</name>
    <dbReference type="NCBI Taxonomy" id="1382522"/>
    <lineage>
        <taxon>Eukaryota</taxon>
        <taxon>Fungi</taxon>
        <taxon>Dikarya</taxon>
        <taxon>Ascomycota</taxon>
        <taxon>Saccharomycotina</taxon>
        <taxon>Pichiomycetes</taxon>
        <taxon>Pichiales</taxon>
        <taxon>Pichiaceae</taxon>
        <taxon>Kuraishia</taxon>
    </lineage>
</organism>
<dbReference type="GO" id="GO:0035753">
    <property type="term" value="P:maintenance of DNA trinucleotide repeats"/>
    <property type="evidence" value="ECO:0007669"/>
    <property type="project" value="EnsemblFungi"/>
</dbReference>
<dbReference type="GO" id="GO:0007534">
    <property type="term" value="P:gene conversion at mating-type locus"/>
    <property type="evidence" value="ECO:0007669"/>
    <property type="project" value="EnsemblFungi"/>
</dbReference>
<evidence type="ECO:0000256" key="10">
    <source>
        <dbReference type="ARBA" id="ARBA00022842"/>
    </source>
</evidence>
<evidence type="ECO:0000313" key="20">
    <source>
        <dbReference type="Proteomes" id="UP000019384"/>
    </source>
</evidence>
<evidence type="ECO:0000256" key="2">
    <source>
        <dbReference type="ARBA" id="ARBA00022553"/>
    </source>
</evidence>
<dbReference type="GO" id="GO:0006303">
    <property type="term" value="P:double-strand break repair via nonhomologous end joining"/>
    <property type="evidence" value="ECO:0007669"/>
    <property type="project" value="EnsemblFungi"/>
</dbReference>
<dbReference type="HOGENOM" id="CLU_032444_1_1_1"/>
<dbReference type="GO" id="GO:0000287">
    <property type="term" value="F:magnesium ion binding"/>
    <property type="evidence" value="ECO:0007669"/>
    <property type="project" value="UniProtKB-UniRule"/>
</dbReference>
<dbReference type="CDD" id="cd09867">
    <property type="entry name" value="PIN_FEN1"/>
    <property type="match status" value="1"/>
</dbReference>
<keyword evidence="6 15" id="KW-0255">Endonuclease</keyword>
<keyword evidence="4 15" id="KW-0540">Nuclease</keyword>
<dbReference type="PRINTS" id="PR00853">
    <property type="entry name" value="XPGRADSUPER"/>
</dbReference>
<keyword evidence="9 15" id="KW-0269">Exonuclease</keyword>
<comment type="similarity">
    <text evidence="14 15">Belongs to the XPG/RAD2 endonuclease family. FEN1 subfamily.</text>
</comment>
<dbReference type="GO" id="GO:0003677">
    <property type="term" value="F:DNA binding"/>
    <property type="evidence" value="ECO:0007669"/>
    <property type="project" value="UniProtKB-UniRule"/>
</dbReference>
<dbReference type="SUPFAM" id="SSF88723">
    <property type="entry name" value="PIN domain-like"/>
    <property type="match status" value="1"/>
</dbReference>
<feature type="domain" description="XPG-I" evidence="17">
    <location>
        <begin position="149"/>
        <end position="221"/>
    </location>
</feature>
<evidence type="ECO:0000256" key="16">
    <source>
        <dbReference type="SAM" id="MobiDB-lite"/>
    </source>
</evidence>
<dbReference type="PANTHER" id="PTHR11081">
    <property type="entry name" value="FLAP ENDONUCLEASE FAMILY MEMBER"/>
    <property type="match status" value="1"/>
</dbReference>
<dbReference type="GO" id="GO:0005654">
    <property type="term" value="C:nucleoplasm"/>
    <property type="evidence" value="ECO:0007669"/>
    <property type="project" value="UniProtKB-SubCell"/>
</dbReference>
<proteinExistence type="inferred from homology"/>
<comment type="cofactor">
    <cofactor evidence="15">
        <name>Mg(2+)</name>
        <dbReference type="ChEBI" id="CHEBI:18420"/>
    </cofactor>
    <text evidence="15">Binds 2 magnesium ions per subunit. They probably participate in the reaction catalyzed by the enzyme. May bind an additional third magnesium ion after substrate binding.</text>
</comment>
<keyword evidence="5 15" id="KW-0479">Metal-binding</keyword>
<dbReference type="PROSITE" id="PS00841">
    <property type="entry name" value="XPG_1"/>
    <property type="match status" value="1"/>
</dbReference>
<reference evidence="19" key="1">
    <citation type="submission" date="2013-12" db="EMBL/GenBank/DDBJ databases">
        <authorList>
            <person name="Genoscope - CEA"/>
        </authorList>
    </citation>
    <scope>NUCLEOTIDE SEQUENCE</scope>
    <source>
        <strain evidence="19">CBS 1993</strain>
    </source>
</reference>
<evidence type="ECO:0000256" key="7">
    <source>
        <dbReference type="ARBA" id="ARBA00022763"/>
    </source>
</evidence>
<dbReference type="InterPro" id="IPR008918">
    <property type="entry name" value="HhH2"/>
</dbReference>
<dbReference type="Pfam" id="PF00867">
    <property type="entry name" value="XPG_I"/>
    <property type="match status" value="1"/>
</dbReference>
<dbReference type="GO" id="GO:0008409">
    <property type="term" value="F:5'-3' exonuclease activity"/>
    <property type="evidence" value="ECO:0007669"/>
    <property type="project" value="UniProtKB-UniRule"/>
</dbReference>
<sequence length="382" mass="43117">MGIKGLNALILENAPKAIRTGEFKTFFGRKVAVFNPSSMCLYQFLIAVRQQDGQQLTNEQGDTTSHLMGFFYRTIRMVNAGIKPCYVFDGKPPVMKGGELEKRLKRREEAEKQATDLKETGTAEELQKFERRTVRATREHNEDAKKLLKLMGIPYVEAPCEAEAQCAALAKAGKVYAAASEDMDTLCYEPPYLLRYLTASEARKLPVNEIDYKRVMEDMELDIDMFVDLCILLGCDYCETIRGIGPVTAYKLIKEHKSIEKVIEAIEANPKSKYKVPENWPFAEARQLFLHPEVLDSDKVELKWSEPDVEGLVDYMVKQNGFSEQRIRDGAEKLKKGLKGSTQGRLDGFFSVMKQSNTNTPAGKKRAGDSKADKGKKKKGKK</sequence>
<evidence type="ECO:0000256" key="13">
    <source>
        <dbReference type="ARBA" id="ARBA00023242"/>
    </source>
</evidence>
<evidence type="ECO:0000313" key="19">
    <source>
        <dbReference type="EMBL" id="CDK26086.1"/>
    </source>
</evidence>
<dbReference type="GO" id="GO:0006284">
    <property type="term" value="P:base-excision repair"/>
    <property type="evidence" value="ECO:0007669"/>
    <property type="project" value="UniProtKB-UniRule"/>
</dbReference>
<evidence type="ECO:0000256" key="3">
    <source>
        <dbReference type="ARBA" id="ARBA00022705"/>
    </source>
</evidence>
<dbReference type="InterPro" id="IPR019974">
    <property type="entry name" value="XPG_CS"/>
</dbReference>
<keyword evidence="12 15" id="KW-0234">DNA repair</keyword>
<evidence type="ECO:0000259" key="18">
    <source>
        <dbReference type="SMART" id="SM00485"/>
    </source>
</evidence>
<keyword evidence="8 15" id="KW-0378">Hydrolase</keyword>
<dbReference type="PROSITE" id="PS00842">
    <property type="entry name" value="XPG_2"/>
    <property type="match status" value="1"/>
</dbReference>
<evidence type="ECO:0000256" key="15">
    <source>
        <dbReference type="HAMAP-Rule" id="MF_03140"/>
    </source>
</evidence>
<evidence type="ECO:0000256" key="1">
    <source>
        <dbReference type="ARBA" id="ARBA00004173"/>
    </source>
</evidence>
<protein>
    <recommendedName>
        <fullName evidence="15">Flap endonuclease 1</fullName>
        <shortName evidence="15">FEN-1</shortName>
        <ecNumber evidence="15">3.1.-.-</ecNumber>
    </recommendedName>
    <alternativeName>
        <fullName evidence="15">Flap structure-specific endonuclease 1</fullName>
    </alternativeName>
</protein>
<dbReference type="GO" id="GO:0043137">
    <property type="term" value="P:DNA replication, removal of RNA primer"/>
    <property type="evidence" value="ECO:0007669"/>
    <property type="project" value="UniProtKB-UniRule"/>
</dbReference>
<dbReference type="EMBL" id="HG793126">
    <property type="protein sequence ID" value="CDK26086.1"/>
    <property type="molecule type" value="Genomic_DNA"/>
</dbReference>
<dbReference type="SMART" id="SM00279">
    <property type="entry name" value="HhH2"/>
    <property type="match status" value="1"/>
</dbReference>
<name>W6MIU5_9ASCO</name>
<dbReference type="SMART" id="SM00485">
    <property type="entry name" value="XPGN"/>
    <property type="match status" value="1"/>
</dbReference>
<reference evidence="19" key="2">
    <citation type="submission" date="2014-02" db="EMBL/GenBank/DDBJ databases">
        <title>Complete DNA sequence of /Kuraishia capsulata/ illustrates novel genomic features among budding yeasts (/Saccharomycotina/).</title>
        <authorList>
            <person name="Morales L."/>
            <person name="Noel B."/>
            <person name="Porcel B."/>
            <person name="Marcet-Houben M."/>
            <person name="Hullo M-F."/>
            <person name="Sacerdot C."/>
            <person name="Tekaia F."/>
            <person name="Leh-Louis V."/>
            <person name="Despons L."/>
            <person name="Khanna V."/>
            <person name="Aury J-M."/>
            <person name="Barbe V."/>
            <person name="Couloux A."/>
            <person name="Labadie K."/>
            <person name="Pelletier E."/>
            <person name="Souciet J-L."/>
            <person name="Boekhout T."/>
            <person name="Gabaldon T."/>
            <person name="Wincker P."/>
            <person name="Dujon B."/>
        </authorList>
    </citation>
    <scope>NUCLEOTIDE SEQUENCE</scope>
    <source>
        <strain evidence="19">CBS 1993</strain>
    </source>
</reference>
<comment type="function">
    <text evidence="15">Structure-specific nuclease with 5'-flap endonuclease and 5'-3' exonuclease activities involved in DNA replication and repair. During DNA replication, cleaves the 5'-overhanging flap structure that is generated by displacement synthesis when DNA polymerase encounters the 5'-end of a downstream Okazaki fragment. It enters the flap from the 5'-end and then tracks to cleave the flap base, leaving a nick for ligation. Also involved in the long patch base excision repair (LP-BER) pathway, by cleaving within the apurinic/apyrimidinic (AP) site-terminated flap. Acts as a genome stabilization factor that prevents flaps from equilibrating into structures that lead to duplications and deletions. Also possesses 5'-3' exonuclease activity on nicked or gapped double-stranded DNA, and exhibits RNase H activity. Also involved in replication and repair of rDNA and in repairing mitochondrial DNA.</text>
</comment>
<keyword evidence="13 15" id="KW-0539">Nucleus</keyword>
<dbReference type="InterPro" id="IPR023426">
    <property type="entry name" value="Flap_endonuc"/>
</dbReference>
<keyword evidence="20" id="KW-1185">Reference proteome</keyword>
<dbReference type="SUPFAM" id="SSF47807">
    <property type="entry name" value="5' to 3' exonuclease, C-terminal subdomain"/>
    <property type="match status" value="1"/>
</dbReference>
<feature type="domain" description="XPG N-terminal" evidence="18">
    <location>
        <begin position="1"/>
        <end position="110"/>
    </location>
</feature>
<dbReference type="STRING" id="1382522.W6MIU5"/>
<gene>
    <name evidence="19" type="ORF">KUCA_T00002057001</name>
</gene>
<evidence type="ECO:0000256" key="6">
    <source>
        <dbReference type="ARBA" id="ARBA00022759"/>
    </source>
</evidence>
<dbReference type="FunFam" id="1.10.150.20:FF:000009">
    <property type="entry name" value="Flap endonuclease 1"/>
    <property type="match status" value="1"/>
</dbReference>
<dbReference type="InterPro" id="IPR006084">
    <property type="entry name" value="XPG/Rad2"/>
</dbReference>
<dbReference type="AlphaFoldDB" id="W6MIU5"/>
<dbReference type="EC" id="3.1.-.-" evidence="15"/>
<evidence type="ECO:0000256" key="8">
    <source>
        <dbReference type="ARBA" id="ARBA00022801"/>
    </source>
</evidence>
<keyword evidence="2 15" id="KW-0597">Phosphoprotein</keyword>
<evidence type="ECO:0000256" key="12">
    <source>
        <dbReference type="ARBA" id="ARBA00023204"/>
    </source>
</evidence>
<dbReference type="Pfam" id="PF00752">
    <property type="entry name" value="XPG_N"/>
    <property type="match status" value="1"/>
</dbReference>
<dbReference type="GO" id="GO:0005739">
    <property type="term" value="C:mitochondrion"/>
    <property type="evidence" value="ECO:0007669"/>
    <property type="project" value="UniProtKB-SubCell"/>
</dbReference>
<dbReference type="PANTHER" id="PTHR11081:SF9">
    <property type="entry name" value="FLAP ENDONUCLEASE 1"/>
    <property type="match status" value="1"/>
</dbReference>
<feature type="region of interest" description="Disordered" evidence="16">
    <location>
        <begin position="345"/>
        <end position="382"/>
    </location>
</feature>
<evidence type="ECO:0000256" key="5">
    <source>
        <dbReference type="ARBA" id="ARBA00022723"/>
    </source>
</evidence>
<dbReference type="Gene3D" id="1.10.150.20">
    <property type="entry name" value="5' to 3' exonuclease, C-terminal subdomain"/>
    <property type="match status" value="1"/>
</dbReference>
<dbReference type="OrthoDB" id="1937206at2759"/>
<evidence type="ECO:0000259" key="17">
    <source>
        <dbReference type="SMART" id="SM00484"/>
    </source>
</evidence>
<dbReference type="Proteomes" id="UP000019384">
    <property type="component" value="Unassembled WGS sequence"/>
</dbReference>
<dbReference type="InterPro" id="IPR006086">
    <property type="entry name" value="XPG-I_dom"/>
</dbReference>
<dbReference type="InterPro" id="IPR029060">
    <property type="entry name" value="PIN-like_dom_sf"/>
</dbReference>
<keyword evidence="3 15" id="KW-0235">DNA replication</keyword>
<dbReference type="GO" id="GO:0005829">
    <property type="term" value="C:cytosol"/>
    <property type="evidence" value="ECO:0007669"/>
    <property type="project" value="EnsemblFungi"/>
</dbReference>
<evidence type="ECO:0000256" key="9">
    <source>
        <dbReference type="ARBA" id="ARBA00022839"/>
    </source>
</evidence>
<evidence type="ECO:0000256" key="14">
    <source>
        <dbReference type="ARBA" id="ARBA00034726"/>
    </source>
</evidence>
<dbReference type="InterPro" id="IPR036279">
    <property type="entry name" value="5-3_exonuclease_C_sf"/>
</dbReference>
<dbReference type="GO" id="GO:0005730">
    <property type="term" value="C:nucleolus"/>
    <property type="evidence" value="ECO:0007669"/>
    <property type="project" value="UniProtKB-SubCell"/>
</dbReference>
<keyword evidence="10 15" id="KW-0460">Magnesium</keyword>
<dbReference type="Gene3D" id="3.40.50.1010">
    <property type="entry name" value="5'-nuclease"/>
    <property type="match status" value="1"/>
</dbReference>
<dbReference type="GeneID" id="34519482"/>
<keyword evidence="11 15" id="KW-0496">Mitochondrion</keyword>
<evidence type="ECO:0000256" key="4">
    <source>
        <dbReference type="ARBA" id="ARBA00022722"/>
    </source>
</evidence>
<accession>W6MIU5</accession>
<dbReference type="FunFam" id="3.40.50.1010:FF:000003">
    <property type="entry name" value="Flap endonuclease 1"/>
    <property type="match status" value="1"/>
</dbReference>
<evidence type="ECO:0000256" key="11">
    <source>
        <dbReference type="ARBA" id="ARBA00023128"/>
    </source>
</evidence>
<dbReference type="CDD" id="cd09907">
    <property type="entry name" value="H3TH_FEN1-Euk"/>
    <property type="match status" value="1"/>
</dbReference>
<dbReference type="RefSeq" id="XP_022458094.1">
    <property type="nucleotide sequence ID" value="XM_022604299.1"/>
</dbReference>
<dbReference type="HAMAP" id="MF_00614">
    <property type="entry name" value="Fen"/>
    <property type="match status" value="1"/>
</dbReference>
<keyword evidence="7 15" id="KW-0227">DNA damage</keyword>
<dbReference type="SMART" id="SM00484">
    <property type="entry name" value="XPGI"/>
    <property type="match status" value="1"/>
</dbReference>
<comment type="subcellular location">
    <subcellularLocation>
        <location evidence="1 15">Mitochondrion</location>
    </subcellularLocation>
    <subcellularLocation>
        <location evidence="15">Nucleus</location>
        <location evidence="15">Nucleolus</location>
    </subcellularLocation>
    <subcellularLocation>
        <location evidence="15">Nucleus</location>
        <location evidence="15">Nucleoplasm</location>
    </subcellularLocation>
    <text evidence="15">Resides mostly in the nucleoli and relocalizes to the nucleoplasm upon DNA damage.</text>
</comment>